<dbReference type="Proteomes" id="UP000800303">
    <property type="component" value="Unassembled WGS sequence"/>
</dbReference>
<evidence type="ECO:0000256" key="1">
    <source>
        <dbReference type="ARBA" id="ARBA00001946"/>
    </source>
</evidence>
<dbReference type="Pfam" id="PF00480">
    <property type="entry name" value="ROK"/>
    <property type="match status" value="1"/>
</dbReference>
<gene>
    <name evidence="8" type="ORF">GYN08_07165</name>
</gene>
<proteinExistence type="inferred from homology"/>
<dbReference type="EC" id="2.7.1.4" evidence="6"/>
<evidence type="ECO:0000256" key="2">
    <source>
        <dbReference type="ARBA" id="ARBA00006479"/>
    </source>
</evidence>
<name>A0ABX0F3B0_9BACL</name>
<evidence type="ECO:0000256" key="4">
    <source>
        <dbReference type="ARBA" id="ARBA00022833"/>
    </source>
</evidence>
<evidence type="ECO:0000256" key="7">
    <source>
        <dbReference type="ARBA" id="ARBA00048451"/>
    </source>
</evidence>
<comment type="caution">
    <text evidence="8">The sequence shown here is derived from an EMBL/GenBank/DDBJ whole genome shotgun (WGS) entry which is preliminary data.</text>
</comment>
<dbReference type="InterPro" id="IPR051804">
    <property type="entry name" value="Carb_Metab_Reg_Kinase/Isom"/>
</dbReference>
<accession>A0ABX0F3B0</accession>
<keyword evidence="3" id="KW-0479">Metal-binding</keyword>
<sequence length="315" mass="33270">MTDGYFERAPHSGRPAVIGAIEAGGTKFVCGIGDDNGSIHDSISFPTGRPEETLRRAIDYFSESGVKAIGVGSFGPIDLRPESRTYGFVTTTPKPGWNGFDFLGALRGSFGVPCGWDTDVNAAAYGEAIWGAARGLDSCVYYTIGTGVGIGVYAEGRLLHGLLHPEGGHMRLRRHPDDGFAGVCPYHGDCLEGMASGPALEARWGTKGHELAEDHPAWEMEAHYIAESVASAILLLSPRRVILGGGVMQQQHLLPLIRRKAADILNGYVAAPELAEGLDDYIVAPGLGTQSGLRGALALGIRALERSGEQAAASE</sequence>
<dbReference type="InterPro" id="IPR049874">
    <property type="entry name" value="ROK_cs"/>
</dbReference>
<comment type="similarity">
    <text evidence="2">Belongs to the ROK (NagC/XylR) family.</text>
</comment>
<reference evidence="8 9" key="1">
    <citation type="submission" date="2020-01" db="EMBL/GenBank/DDBJ databases">
        <title>Polyphasic characterisation and genomic insights into a novel alkali tolerant bacterium VR-M41.</title>
        <authorList>
            <person name="Vemuluri V.R."/>
        </authorList>
    </citation>
    <scope>NUCLEOTIDE SEQUENCE [LARGE SCALE GENOMIC DNA]</scope>
    <source>
        <strain evidence="8 9">VR-M41</strain>
    </source>
</reference>
<evidence type="ECO:0000256" key="5">
    <source>
        <dbReference type="ARBA" id="ARBA00022842"/>
    </source>
</evidence>
<dbReference type="PROSITE" id="PS01125">
    <property type="entry name" value="ROK"/>
    <property type="match status" value="1"/>
</dbReference>
<organism evidence="8 9">
    <name type="scientific">Saccharibacillus alkalitolerans</name>
    <dbReference type="NCBI Taxonomy" id="2705290"/>
    <lineage>
        <taxon>Bacteria</taxon>
        <taxon>Bacillati</taxon>
        <taxon>Bacillota</taxon>
        <taxon>Bacilli</taxon>
        <taxon>Bacillales</taxon>
        <taxon>Paenibacillaceae</taxon>
        <taxon>Saccharibacillus</taxon>
    </lineage>
</organism>
<keyword evidence="9" id="KW-1185">Reference proteome</keyword>
<keyword evidence="4" id="KW-0862">Zinc</keyword>
<keyword evidence="5" id="KW-0460">Magnesium</keyword>
<evidence type="ECO:0000256" key="6">
    <source>
        <dbReference type="ARBA" id="ARBA00038887"/>
    </source>
</evidence>
<evidence type="ECO:0000256" key="3">
    <source>
        <dbReference type="ARBA" id="ARBA00022723"/>
    </source>
</evidence>
<dbReference type="RefSeq" id="WP_206023648.1">
    <property type="nucleotide sequence ID" value="NZ_JAAFGS010000002.1"/>
</dbReference>
<dbReference type="InterPro" id="IPR043129">
    <property type="entry name" value="ATPase_NBD"/>
</dbReference>
<protein>
    <recommendedName>
        <fullName evidence="6">fructokinase</fullName>
        <ecNumber evidence="6">2.7.1.4</ecNumber>
    </recommendedName>
</protein>
<evidence type="ECO:0000313" key="9">
    <source>
        <dbReference type="Proteomes" id="UP000800303"/>
    </source>
</evidence>
<comment type="catalytic activity">
    <reaction evidence="7">
        <text>D-fructose + ATP = D-fructose 6-phosphate + ADP + H(+)</text>
        <dbReference type="Rhea" id="RHEA:16125"/>
        <dbReference type="ChEBI" id="CHEBI:15378"/>
        <dbReference type="ChEBI" id="CHEBI:30616"/>
        <dbReference type="ChEBI" id="CHEBI:37721"/>
        <dbReference type="ChEBI" id="CHEBI:61527"/>
        <dbReference type="ChEBI" id="CHEBI:456216"/>
        <dbReference type="EC" id="2.7.1.4"/>
    </reaction>
</comment>
<dbReference type="PANTHER" id="PTHR42742">
    <property type="entry name" value="TRANSCRIPTIONAL REPRESSOR MPRA"/>
    <property type="match status" value="1"/>
</dbReference>
<comment type="cofactor">
    <cofactor evidence="1">
        <name>Mg(2+)</name>
        <dbReference type="ChEBI" id="CHEBI:18420"/>
    </cofactor>
</comment>
<dbReference type="Gene3D" id="3.30.420.40">
    <property type="match status" value="2"/>
</dbReference>
<evidence type="ECO:0000313" key="8">
    <source>
        <dbReference type="EMBL" id="NGZ75092.1"/>
    </source>
</evidence>
<dbReference type="InterPro" id="IPR000600">
    <property type="entry name" value="ROK"/>
</dbReference>
<dbReference type="PANTHER" id="PTHR42742:SF3">
    <property type="entry name" value="FRUCTOKINASE"/>
    <property type="match status" value="1"/>
</dbReference>
<dbReference type="SUPFAM" id="SSF53067">
    <property type="entry name" value="Actin-like ATPase domain"/>
    <property type="match status" value="1"/>
</dbReference>
<dbReference type="CDD" id="cd24067">
    <property type="entry name" value="ASKHA_NBD_ROK_BsFRK-like"/>
    <property type="match status" value="1"/>
</dbReference>
<dbReference type="EMBL" id="JAAFGS010000002">
    <property type="protein sequence ID" value="NGZ75092.1"/>
    <property type="molecule type" value="Genomic_DNA"/>
</dbReference>